<feature type="transmembrane region" description="Helical" evidence="9">
    <location>
        <begin position="189"/>
        <end position="207"/>
    </location>
</feature>
<keyword evidence="7 9" id="KW-1133">Transmembrane helix</keyword>
<sequence length="476" mass="50473">MYEAFSTLIGTISNVMYSYLLIIMLLAAGIYFSLRTGLVQLRMLPEAVRSVGERSVGKDSVSSFQALMVSTASRVGTGNIVGVANAIAIGGYGAVFWMWLIALLGGATAFVESTLAQIYKKRAADGSSYGGPSYYIQAALNSRALGVVFAVALIATYAGGFNMLASYNLIDSLSGYGFYDKYFFGPHNLVPIIGGASLALLVGFCIMGGGKRIVKVTEVLVPLMGVLYILLALIVMALNIERLPEVLSKIFTAAFDFRAIFGGFAGSAIMQGIKRGLYSNEAGVGSAPNAAAAADVAHPVTQGLVQMLSVFIDTLLICTATAMMCLCTGIIPGEGLKGAPFVQQSMSVVFGTVGPYFITAALLLFAFTTLLGNLFYCEGCLNYIAGRALSKRAMNIFRIAAIIAVFVGAQLEFGLVWDMADVLMGVMALINLPVIVILARTALAALNDYTAQRRLGKKPVFKAAAIGLKEKTDFWN</sequence>
<evidence type="ECO:0000256" key="8">
    <source>
        <dbReference type="ARBA" id="ARBA00023136"/>
    </source>
</evidence>
<dbReference type="GO" id="GO:0005283">
    <property type="term" value="F:amino acid:sodium symporter activity"/>
    <property type="evidence" value="ECO:0007669"/>
    <property type="project" value="InterPro"/>
</dbReference>
<keyword evidence="4 9" id="KW-1003">Cell membrane</keyword>
<dbReference type="Pfam" id="PF01235">
    <property type="entry name" value="Na_Ala_symp"/>
    <property type="match status" value="1"/>
</dbReference>
<name>A0A1B2I6C0_9BACT</name>
<evidence type="ECO:0000256" key="3">
    <source>
        <dbReference type="ARBA" id="ARBA00022448"/>
    </source>
</evidence>
<evidence type="ECO:0000256" key="1">
    <source>
        <dbReference type="ARBA" id="ARBA00004651"/>
    </source>
</evidence>
<keyword evidence="5 9" id="KW-0812">Transmembrane</keyword>
<evidence type="ECO:0000256" key="6">
    <source>
        <dbReference type="ARBA" id="ARBA00022847"/>
    </source>
</evidence>
<dbReference type="Gene3D" id="1.20.1740.10">
    <property type="entry name" value="Amino acid/polyamine transporter I"/>
    <property type="match status" value="1"/>
</dbReference>
<evidence type="ECO:0000256" key="9">
    <source>
        <dbReference type="RuleBase" id="RU363064"/>
    </source>
</evidence>
<evidence type="ECO:0000256" key="5">
    <source>
        <dbReference type="ARBA" id="ARBA00022692"/>
    </source>
</evidence>
<proteinExistence type="inferred from homology"/>
<dbReference type="FunFam" id="1.20.1740.10:FF:000004">
    <property type="entry name" value="Sodium:alanine symporter family protein"/>
    <property type="match status" value="1"/>
</dbReference>
<reference evidence="10" key="1">
    <citation type="submission" date="2016-08" db="EMBL/GenBank/DDBJ databases">
        <title>Complete genome of Cloacibacillus porcorum.</title>
        <authorList>
            <person name="Looft T."/>
            <person name="Bayles D.O."/>
            <person name="Alt D.P."/>
        </authorList>
    </citation>
    <scope>NUCLEOTIDE SEQUENCE [LARGE SCALE GENOMIC DNA]</scope>
    <source>
        <strain evidence="10">CL-84</strain>
    </source>
</reference>
<dbReference type="PANTHER" id="PTHR30330:SF1">
    <property type="entry name" value="AMINO-ACID CARRIER PROTEIN ALST"/>
    <property type="match status" value="1"/>
</dbReference>
<evidence type="ECO:0000256" key="2">
    <source>
        <dbReference type="ARBA" id="ARBA00009261"/>
    </source>
</evidence>
<dbReference type="PANTHER" id="PTHR30330">
    <property type="entry name" value="AGSS FAMILY TRANSPORTER, SODIUM-ALANINE"/>
    <property type="match status" value="1"/>
</dbReference>
<feature type="transmembrane region" description="Helical" evidence="9">
    <location>
        <begin position="423"/>
        <end position="446"/>
    </location>
</feature>
<feature type="transmembrane region" description="Helical" evidence="9">
    <location>
        <begin position="353"/>
        <end position="376"/>
    </location>
</feature>
<dbReference type="OrthoDB" id="9804874at2"/>
<feature type="transmembrane region" description="Helical" evidence="9">
    <location>
        <begin position="16"/>
        <end position="34"/>
    </location>
</feature>
<accession>A0A1B2I6C0</accession>
<feature type="transmembrane region" description="Helical" evidence="9">
    <location>
        <begin position="310"/>
        <end position="333"/>
    </location>
</feature>
<dbReference type="AlphaFoldDB" id="A0A1B2I6C0"/>
<feature type="transmembrane region" description="Helical" evidence="9">
    <location>
        <begin position="250"/>
        <end position="270"/>
    </location>
</feature>
<keyword evidence="8 9" id="KW-0472">Membrane</keyword>
<dbReference type="GO" id="GO:0005886">
    <property type="term" value="C:plasma membrane"/>
    <property type="evidence" value="ECO:0007669"/>
    <property type="project" value="UniProtKB-SubCell"/>
</dbReference>
<keyword evidence="6 9" id="KW-0769">Symport</keyword>
<dbReference type="GeneID" id="83058330"/>
<dbReference type="NCBIfam" id="TIGR00835">
    <property type="entry name" value="agcS"/>
    <property type="match status" value="1"/>
</dbReference>
<feature type="transmembrane region" description="Helical" evidence="9">
    <location>
        <begin position="219"/>
        <end position="238"/>
    </location>
</feature>
<evidence type="ECO:0000313" key="11">
    <source>
        <dbReference type="Proteomes" id="UP000093044"/>
    </source>
</evidence>
<dbReference type="Proteomes" id="UP000093044">
    <property type="component" value="Chromosome"/>
</dbReference>
<gene>
    <name evidence="10" type="ORF">BED41_10775</name>
</gene>
<feature type="transmembrane region" description="Helical" evidence="9">
    <location>
        <begin position="94"/>
        <end position="111"/>
    </location>
</feature>
<comment type="similarity">
    <text evidence="2 9">Belongs to the alanine or glycine:cation symporter (AGCS) (TC 2.A.25) family.</text>
</comment>
<feature type="transmembrane region" description="Helical" evidence="9">
    <location>
        <begin position="144"/>
        <end position="169"/>
    </location>
</feature>
<evidence type="ECO:0000256" key="7">
    <source>
        <dbReference type="ARBA" id="ARBA00022989"/>
    </source>
</evidence>
<dbReference type="PROSITE" id="PS00873">
    <property type="entry name" value="NA_ALANINE_SYMP"/>
    <property type="match status" value="1"/>
</dbReference>
<dbReference type="EMBL" id="CP016757">
    <property type="protein sequence ID" value="ANZ45510.1"/>
    <property type="molecule type" value="Genomic_DNA"/>
</dbReference>
<protein>
    <submittedName>
        <fullName evidence="10">Amino acid carrier protein</fullName>
    </submittedName>
</protein>
<feature type="transmembrane region" description="Helical" evidence="9">
    <location>
        <begin position="396"/>
        <end position="417"/>
    </location>
</feature>
<dbReference type="RefSeq" id="WP_066745924.1">
    <property type="nucleotide sequence ID" value="NZ_CP016757.1"/>
</dbReference>
<dbReference type="InterPro" id="IPR001463">
    <property type="entry name" value="Na/Ala_symport"/>
</dbReference>
<comment type="subcellular location">
    <subcellularLocation>
        <location evidence="1 9">Cell membrane</location>
        <topology evidence="1 9">Multi-pass membrane protein</topology>
    </subcellularLocation>
</comment>
<keyword evidence="11" id="KW-1185">Reference proteome</keyword>
<dbReference type="KEGG" id="cpor:BED41_10775"/>
<keyword evidence="3 9" id="KW-0813">Transport</keyword>
<evidence type="ECO:0000313" key="10">
    <source>
        <dbReference type="EMBL" id="ANZ45510.1"/>
    </source>
</evidence>
<dbReference type="PRINTS" id="PR00175">
    <property type="entry name" value="NAALASMPORT"/>
</dbReference>
<organism evidence="10 11">
    <name type="scientific">Cloacibacillus porcorum</name>
    <dbReference type="NCBI Taxonomy" id="1197717"/>
    <lineage>
        <taxon>Bacteria</taxon>
        <taxon>Thermotogati</taxon>
        <taxon>Synergistota</taxon>
        <taxon>Synergistia</taxon>
        <taxon>Synergistales</taxon>
        <taxon>Synergistaceae</taxon>
        <taxon>Cloacibacillus</taxon>
    </lineage>
</organism>
<evidence type="ECO:0000256" key="4">
    <source>
        <dbReference type="ARBA" id="ARBA00022475"/>
    </source>
</evidence>